<proteinExistence type="predicted"/>
<protein>
    <submittedName>
        <fullName evidence="1">Uncharacterized protein</fullName>
    </submittedName>
</protein>
<accession>A0A383BS18</accession>
<sequence>ATDGLINDSISVFYLPKQIYSLLDPTRNVHNKLGLSAEYSYHYRNYYSCGLDMNIFREIGSPYAQTTFYTAGIHLNIHDGLVQGISELGIYYNQYFTDKLFSISAHHENMILGIRLGLNITSVISIHMHRHDVFYDRNLDGITDLNSTQGFKLVARF</sequence>
<gene>
    <name evidence="1" type="ORF">METZ01_LOCUS475523</name>
</gene>
<name>A0A383BS18_9ZZZZ</name>
<organism evidence="1">
    <name type="scientific">marine metagenome</name>
    <dbReference type="NCBI Taxonomy" id="408172"/>
    <lineage>
        <taxon>unclassified sequences</taxon>
        <taxon>metagenomes</taxon>
        <taxon>ecological metagenomes</taxon>
    </lineage>
</organism>
<evidence type="ECO:0000313" key="1">
    <source>
        <dbReference type="EMBL" id="SVE22669.1"/>
    </source>
</evidence>
<feature type="non-terminal residue" evidence="1">
    <location>
        <position position="1"/>
    </location>
</feature>
<reference evidence="1" key="1">
    <citation type="submission" date="2018-05" db="EMBL/GenBank/DDBJ databases">
        <authorList>
            <person name="Lanie J.A."/>
            <person name="Ng W.-L."/>
            <person name="Kazmierczak K.M."/>
            <person name="Andrzejewski T.M."/>
            <person name="Davidsen T.M."/>
            <person name="Wayne K.J."/>
            <person name="Tettelin H."/>
            <person name="Glass J.I."/>
            <person name="Rusch D."/>
            <person name="Podicherti R."/>
            <person name="Tsui H.-C.T."/>
            <person name="Winkler M.E."/>
        </authorList>
    </citation>
    <scope>NUCLEOTIDE SEQUENCE</scope>
</reference>
<dbReference type="AlphaFoldDB" id="A0A383BS18"/>
<dbReference type="EMBL" id="UINC01202726">
    <property type="protein sequence ID" value="SVE22669.1"/>
    <property type="molecule type" value="Genomic_DNA"/>
</dbReference>